<feature type="compositionally biased region" description="Polar residues" evidence="1">
    <location>
        <begin position="197"/>
        <end position="210"/>
    </location>
</feature>
<keyword evidence="3" id="KW-1185">Reference proteome</keyword>
<dbReference type="STRING" id="139420.A0A371DXV7"/>
<feature type="region of interest" description="Disordered" evidence="1">
    <location>
        <begin position="28"/>
        <end position="84"/>
    </location>
</feature>
<feature type="compositionally biased region" description="Basic residues" evidence="1">
    <location>
        <begin position="140"/>
        <end position="151"/>
    </location>
</feature>
<feature type="compositionally biased region" description="Acidic residues" evidence="1">
    <location>
        <begin position="249"/>
        <end position="263"/>
    </location>
</feature>
<feature type="compositionally biased region" description="Pro residues" evidence="1">
    <location>
        <begin position="765"/>
        <end position="775"/>
    </location>
</feature>
<feature type="compositionally biased region" description="Polar residues" evidence="1">
    <location>
        <begin position="673"/>
        <end position="683"/>
    </location>
</feature>
<feature type="region of interest" description="Disordered" evidence="1">
    <location>
        <begin position="233"/>
        <end position="787"/>
    </location>
</feature>
<feature type="compositionally biased region" description="Basic residues" evidence="1">
    <location>
        <begin position="273"/>
        <end position="282"/>
    </location>
</feature>
<dbReference type="OrthoDB" id="3271227at2759"/>
<dbReference type="AlphaFoldDB" id="A0A371DXV7"/>
<name>A0A371DXV7_9APHY</name>
<sequence length="825" mass="87755">MASDDGYVEDSEGEESMLLEPRLAARKLGAGIPPPPRLQLPSRAASDTVSTIATPDFTGLATGPKQRVAQPPRGRQDTTVSEIQTANFTVDRSVVSDISSFGPAMRAAVSSIQTAQTSRNAFNSISSISTMSSVQPAPKPKPKPRPVKRKDKANPDSSVLNDTSSSAIPSSAGTSVSFLNPMPPPPLPVQPSVASSFPPTATTELSTDVSQRIIDSGVEMADLGMMDIAERAKMRSRARSQKGKQVAIQDDDVIELSSSDDELSILPASKSKSQPKSKKTQGKTKENGKKAKDPSKPTPKKRAKTSHDADGFESDVNAIPMPTSDFPIPPHIPPQLPSESSQLPPSDPPPPSSSGSTSSRAAPRTSQDLESRAGANAPRDESPFSSPPPLPRKRKRPAAAFGNDSDFGADEDSVLLSADVPPAAAKAQKNGGESPAPLPSPIVVPETQAPPAKPKPAPRRKRKGADDDDDDWAAQPVEKPAKSRKKARVEEEDEDEWAGDGPSKPKAKAKKAVKKAAAKKKAPPKEKATKAKGKPAAKDKPFSSKEVIEDSDAEAELDLTKNKDEEVMPPPPAPAPASKRMEKTPSSPVSANHVTDPAEDPSDAPPSKKGKGKQRAVILSDDEEHGPNAADISTNNLVTDIDSPAPTPEKRTGGRSSGGEHGSKENAEPESPPTRTVASSSAASPFKPVVPVTPNASSSRASFAHTKRTYTISNKKSTPMSELIRKVASLPSSPFPHTSRPTYSPLAKASKSMLRRIAPLHPNRRTPPPPPPKAPPKPKSKKMLELEEKWEMELEESVDGWYALPEGERAALRRAKRDHELGYED</sequence>
<protein>
    <submittedName>
        <fullName evidence="2">Uncharacterized protein</fullName>
    </submittedName>
</protein>
<evidence type="ECO:0000313" key="3">
    <source>
        <dbReference type="Proteomes" id="UP000256964"/>
    </source>
</evidence>
<accession>A0A371DXV7</accession>
<reference evidence="2 3" key="1">
    <citation type="journal article" date="2018" name="Biotechnol. Biofuels">
        <title>Integrative visual omics of the white-rot fungus Polyporus brumalis exposes the biotechnological potential of its oxidative enzymes for delignifying raw plant biomass.</title>
        <authorList>
            <person name="Miyauchi S."/>
            <person name="Rancon A."/>
            <person name="Drula E."/>
            <person name="Hage H."/>
            <person name="Chaduli D."/>
            <person name="Favel A."/>
            <person name="Grisel S."/>
            <person name="Henrissat B."/>
            <person name="Herpoel-Gimbert I."/>
            <person name="Ruiz-Duenas F.J."/>
            <person name="Chevret D."/>
            <person name="Hainaut M."/>
            <person name="Lin J."/>
            <person name="Wang M."/>
            <person name="Pangilinan J."/>
            <person name="Lipzen A."/>
            <person name="Lesage-Meessen L."/>
            <person name="Navarro D."/>
            <person name="Riley R."/>
            <person name="Grigoriev I.V."/>
            <person name="Zhou S."/>
            <person name="Raouche S."/>
            <person name="Rosso M.N."/>
        </authorList>
    </citation>
    <scope>NUCLEOTIDE SEQUENCE [LARGE SCALE GENOMIC DNA]</scope>
    <source>
        <strain evidence="2 3">BRFM 1820</strain>
    </source>
</reference>
<evidence type="ECO:0000256" key="1">
    <source>
        <dbReference type="SAM" id="MobiDB-lite"/>
    </source>
</evidence>
<feature type="compositionally biased region" description="Polar residues" evidence="1">
    <location>
        <begin position="709"/>
        <end position="720"/>
    </location>
</feature>
<feature type="compositionally biased region" description="Polar residues" evidence="1">
    <location>
        <begin position="730"/>
        <end position="742"/>
    </location>
</feature>
<feature type="compositionally biased region" description="Basic and acidic residues" evidence="1">
    <location>
        <begin position="283"/>
        <end position="295"/>
    </location>
</feature>
<organism evidence="2 3">
    <name type="scientific">Lentinus brumalis</name>
    <dbReference type="NCBI Taxonomy" id="2498619"/>
    <lineage>
        <taxon>Eukaryota</taxon>
        <taxon>Fungi</taxon>
        <taxon>Dikarya</taxon>
        <taxon>Basidiomycota</taxon>
        <taxon>Agaricomycotina</taxon>
        <taxon>Agaricomycetes</taxon>
        <taxon>Polyporales</taxon>
        <taxon>Polyporaceae</taxon>
        <taxon>Lentinus</taxon>
    </lineage>
</organism>
<dbReference type="Proteomes" id="UP000256964">
    <property type="component" value="Unassembled WGS sequence"/>
</dbReference>
<evidence type="ECO:0000313" key="2">
    <source>
        <dbReference type="EMBL" id="RDX57387.1"/>
    </source>
</evidence>
<gene>
    <name evidence="2" type="ORF">OH76DRAFT_1425246</name>
</gene>
<dbReference type="EMBL" id="KZ857379">
    <property type="protein sequence ID" value="RDX57387.1"/>
    <property type="molecule type" value="Genomic_DNA"/>
</dbReference>
<feature type="compositionally biased region" description="Basic and acidic residues" evidence="1">
    <location>
        <begin position="536"/>
        <end position="548"/>
    </location>
</feature>
<feature type="compositionally biased region" description="Low complexity" evidence="1">
    <location>
        <begin position="353"/>
        <end position="366"/>
    </location>
</feature>
<feature type="region of interest" description="Disordered" evidence="1">
    <location>
        <begin position="127"/>
        <end position="211"/>
    </location>
</feature>
<feature type="compositionally biased region" description="Basic residues" evidence="1">
    <location>
        <begin position="505"/>
        <end position="522"/>
    </location>
</feature>
<feature type="compositionally biased region" description="Polar residues" evidence="1">
    <location>
        <begin position="584"/>
        <end position="593"/>
    </location>
</feature>
<proteinExistence type="predicted"/>
<feature type="compositionally biased region" description="Low complexity" evidence="1">
    <location>
        <begin position="163"/>
        <end position="180"/>
    </location>
</feature>
<feature type="compositionally biased region" description="Pro residues" evidence="1">
    <location>
        <begin position="327"/>
        <end position="336"/>
    </location>
</feature>